<protein>
    <submittedName>
        <fullName evidence="2">VOC family protein</fullName>
    </submittedName>
</protein>
<feature type="domain" description="VOC" evidence="1">
    <location>
        <begin position="8"/>
        <end position="125"/>
    </location>
</feature>
<name>A0ABY4TJ35_9ACTN</name>
<dbReference type="SUPFAM" id="SSF54593">
    <property type="entry name" value="Glyoxalase/Bleomycin resistance protein/Dihydroxybiphenyl dioxygenase"/>
    <property type="match status" value="2"/>
</dbReference>
<dbReference type="CDD" id="cd07247">
    <property type="entry name" value="SgaA_N_like"/>
    <property type="match status" value="1"/>
</dbReference>
<dbReference type="InterPro" id="IPR041581">
    <property type="entry name" value="Glyoxalase_6"/>
</dbReference>
<dbReference type="EMBL" id="CP095474">
    <property type="protein sequence ID" value="URN18787.1"/>
    <property type="molecule type" value="Genomic_DNA"/>
</dbReference>
<evidence type="ECO:0000313" key="3">
    <source>
        <dbReference type="Proteomes" id="UP001056383"/>
    </source>
</evidence>
<reference evidence="2" key="1">
    <citation type="submission" date="2022-04" db="EMBL/GenBank/DDBJ databases">
        <title>Systematic whole-genome sequencing reveals an unexpected diversity among actinomycetoma pathogens and provides insights into their antibacterial susceptibilities.</title>
        <authorList>
            <person name="Watson A.K."/>
            <person name="Kepplinger B."/>
            <person name="Bakhiet S.M."/>
            <person name="Mhmoud N.A."/>
            <person name="Chapman J."/>
            <person name="Allenby N."/>
            <person name="Mickiewicz K."/>
            <person name="Goodfellow M."/>
            <person name="Fahal A.H."/>
            <person name="Errington J."/>
        </authorList>
    </citation>
    <scope>NUCLEOTIDE SEQUENCE</scope>
    <source>
        <strain evidence="2">SD 504</strain>
    </source>
</reference>
<dbReference type="Pfam" id="PF00903">
    <property type="entry name" value="Glyoxalase"/>
    <property type="match status" value="1"/>
</dbReference>
<dbReference type="InterPro" id="IPR037523">
    <property type="entry name" value="VOC_core"/>
</dbReference>
<dbReference type="InterPro" id="IPR004360">
    <property type="entry name" value="Glyas_Fos-R_dOase_dom"/>
</dbReference>
<sequence>MAGPPEGMPVWVDAMFTDLEGARGFYCDVLGWTFREEVTEHGGHVRAYAGGRAVAALVPPVPDRDDEAARSAWCLYFASSDPEAVARRVRENGGRVVAGPSVSGGQGTVLLARDPGGAVFGVRRPGAGPGFEARGVPGAYRWAEVNTRDAAGTDAFFSAVLPFTVGPPADADFAVLRAGGEPVLGRRRMGEDFPPDMGAFVGVHFAVDDVDAAVGRATTHGAKLVSGPVNGPFGRFATLVDPQGAAFSLTGPSGAEGGAPGTAGP</sequence>
<organism evidence="2 3">
    <name type="scientific">Streptomyces sudanensis</name>
    <dbReference type="NCBI Taxonomy" id="436397"/>
    <lineage>
        <taxon>Bacteria</taxon>
        <taxon>Bacillati</taxon>
        <taxon>Actinomycetota</taxon>
        <taxon>Actinomycetes</taxon>
        <taxon>Kitasatosporales</taxon>
        <taxon>Streptomycetaceae</taxon>
        <taxon>Streptomyces</taxon>
    </lineage>
</organism>
<dbReference type="InterPro" id="IPR029068">
    <property type="entry name" value="Glyas_Bleomycin-R_OHBP_Dase"/>
</dbReference>
<evidence type="ECO:0000259" key="1">
    <source>
        <dbReference type="PROSITE" id="PS51819"/>
    </source>
</evidence>
<proteinExistence type="predicted"/>
<dbReference type="Gene3D" id="3.10.180.10">
    <property type="entry name" value="2,3-Dihydroxybiphenyl 1,2-Dioxygenase, domain 1"/>
    <property type="match status" value="2"/>
</dbReference>
<dbReference type="RefSeq" id="WP_010468014.1">
    <property type="nucleotide sequence ID" value="NZ_CP095474.1"/>
</dbReference>
<dbReference type="PANTHER" id="PTHR33993">
    <property type="entry name" value="GLYOXALASE-RELATED"/>
    <property type="match status" value="1"/>
</dbReference>
<keyword evidence="3" id="KW-1185">Reference proteome</keyword>
<dbReference type="Pfam" id="PF18029">
    <property type="entry name" value="Glyoxalase_6"/>
    <property type="match status" value="1"/>
</dbReference>
<dbReference type="Proteomes" id="UP001056383">
    <property type="component" value="Chromosome"/>
</dbReference>
<accession>A0ABY4TJ35</accession>
<dbReference type="PROSITE" id="PS51819">
    <property type="entry name" value="VOC"/>
    <property type="match status" value="2"/>
</dbReference>
<dbReference type="PANTHER" id="PTHR33993:SF10">
    <property type="entry name" value="CONSERVED PROTEIN"/>
    <property type="match status" value="1"/>
</dbReference>
<feature type="domain" description="VOC" evidence="1">
    <location>
        <begin position="139"/>
        <end position="252"/>
    </location>
</feature>
<dbReference type="InterPro" id="IPR052164">
    <property type="entry name" value="Anthracycline_SecMetBiosynth"/>
</dbReference>
<evidence type="ECO:0000313" key="2">
    <source>
        <dbReference type="EMBL" id="URN18787.1"/>
    </source>
</evidence>
<gene>
    <name evidence="2" type="ORF">MW084_14635</name>
</gene>